<evidence type="ECO:0000256" key="1">
    <source>
        <dbReference type="ARBA" id="ARBA00022729"/>
    </source>
</evidence>
<comment type="caution">
    <text evidence="2">The sequence shown here is derived from an EMBL/GenBank/DDBJ whole genome shotgun (WGS) entry which is preliminary data.</text>
</comment>
<sequence>MGHTRRQFMVLAGAAASGIGMPTVLRAQGTIQLRIAHGTSAQSSYAKATRHFGDRLRELTGGRITVREFGGGTLGTETTTLDLYDAGDIDMGFHFTSAMAPAVKRLGFLDVPFLFQGMDHWKTFAYSPEFKSIFNGYLEAERKPYRAAVIGLSGSRNVYTRNVVIDSIDKFNGLKLRLPESAVAAKLWRALGAIPTAVPWPDVYTAIETGLVQGAENTPNWYLDARHIEVAKNYHFTNHLIGTAIMLVGTGTLKKIPADLMPKFEQALAETSDFWLKTQIEADESAIKNEFEKQHVKQHHISKEILAGIRERAAPLKAETAAEFNVADLLALIEKTA</sequence>
<dbReference type="PANTHER" id="PTHR33376:SF2">
    <property type="entry name" value="DICARBOXYLATE-BINDING PERIPLASMIC PROTEIN"/>
    <property type="match status" value="1"/>
</dbReference>
<dbReference type="RefSeq" id="WP_084730865.1">
    <property type="nucleotide sequence ID" value="NZ_LCYG01000015.1"/>
</dbReference>
<dbReference type="CDD" id="cd13603">
    <property type="entry name" value="PBP2_TRAP_Siap_TeaA_like"/>
    <property type="match status" value="1"/>
</dbReference>
<reference evidence="2 3" key="1">
    <citation type="submission" date="2015-05" db="EMBL/GenBank/DDBJ databases">
        <title>Draft genome sequence of Microvirga vignae strain BR3299, a novel nitrogen fixing bacteria isolated from Brazil semi-aired region.</title>
        <authorList>
            <person name="Zilli J.E."/>
            <person name="Passos S.R."/>
            <person name="Leite J."/>
            <person name="Baldani J.I."/>
            <person name="Xavier G.R."/>
            <person name="Rumjaneck N.G."/>
            <person name="Simoes-Araujo J.L."/>
        </authorList>
    </citation>
    <scope>NUCLEOTIDE SEQUENCE [LARGE SCALE GENOMIC DNA]</scope>
    <source>
        <strain evidence="2 3">BR3299</strain>
    </source>
</reference>
<evidence type="ECO:0000313" key="3">
    <source>
        <dbReference type="Proteomes" id="UP000035489"/>
    </source>
</evidence>
<accession>A0A0H1RHA9</accession>
<keyword evidence="3" id="KW-1185">Reference proteome</keyword>
<dbReference type="Pfam" id="PF03480">
    <property type="entry name" value="DctP"/>
    <property type="match status" value="1"/>
</dbReference>
<dbReference type="InterPro" id="IPR006311">
    <property type="entry name" value="TAT_signal"/>
</dbReference>
<dbReference type="PROSITE" id="PS51318">
    <property type="entry name" value="TAT"/>
    <property type="match status" value="1"/>
</dbReference>
<proteinExistence type="predicted"/>
<gene>
    <name evidence="2" type="ORF">AA309_04460</name>
</gene>
<dbReference type="OrthoDB" id="8204956at2"/>
<dbReference type="AlphaFoldDB" id="A0A0H1RHA9"/>
<dbReference type="Gene3D" id="3.40.190.170">
    <property type="entry name" value="Bacterial extracellular solute-binding protein, family 7"/>
    <property type="match status" value="1"/>
</dbReference>
<dbReference type="NCBIfam" id="NF037995">
    <property type="entry name" value="TRAP_S1"/>
    <property type="match status" value="1"/>
</dbReference>
<dbReference type="InterPro" id="IPR018389">
    <property type="entry name" value="DctP_fam"/>
</dbReference>
<keyword evidence="1" id="KW-0732">Signal</keyword>
<dbReference type="EMBL" id="LCYG01000015">
    <property type="protein sequence ID" value="KLK94216.1"/>
    <property type="molecule type" value="Genomic_DNA"/>
</dbReference>
<evidence type="ECO:0000313" key="2">
    <source>
        <dbReference type="EMBL" id="KLK94216.1"/>
    </source>
</evidence>
<name>A0A0H1RHA9_9HYPH</name>
<dbReference type="Proteomes" id="UP000035489">
    <property type="component" value="Unassembled WGS sequence"/>
</dbReference>
<dbReference type="PATRIC" id="fig|1225564.3.peg.1252"/>
<dbReference type="InterPro" id="IPR038404">
    <property type="entry name" value="TRAP_DctP_sf"/>
</dbReference>
<dbReference type="GO" id="GO:0055085">
    <property type="term" value="P:transmembrane transport"/>
    <property type="evidence" value="ECO:0007669"/>
    <property type="project" value="InterPro"/>
</dbReference>
<protein>
    <recommendedName>
        <fullName evidence="4">C4-dicarboxylate ABC transporter substrate-binding protein</fullName>
    </recommendedName>
</protein>
<dbReference type="STRING" id="1225564.AA309_04460"/>
<organism evidence="2 3">
    <name type="scientific">Microvirga vignae</name>
    <dbReference type="NCBI Taxonomy" id="1225564"/>
    <lineage>
        <taxon>Bacteria</taxon>
        <taxon>Pseudomonadati</taxon>
        <taxon>Pseudomonadota</taxon>
        <taxon>Alphaproteobacteria</taxon>
        <taxon>Hyphomicrobiales</taxon>
        <taxon>Methylobacteriaceae</taxon>
        <taxon>Microvirga</taxon>
    </lineage>
</organism>
<dbReference type="PANTHER" id="PTHR33376">
    <property type="match status" value="1"/>
</dbReference>
<evidence type="ECO:0008006" key="4">
    <source>
        <dbReference type="Google" id="ProtNLM"/>
    </source>
</evidence>
<dbReference type="GO" id="GO:0030246">
    <property type="term" value="F:carbohydrate binding"/>
    <property type="evidence" value="ECO:0007669"/>
    <property type="project" value="TreeGrafter"/>
</dbReference>